<dbReference type="EMBL" id="MFSS01000115">
    <property type="protein sequence ID" value="OGI41824.1"/>
    <property type="molecule type" value="Genomic_DNA"/>
</dbReference>
<organism evidence="1 2">
    <name type="scientific">Candidatus Muproteobacteria bacterium RBG_16_64_11</name>
    <dbReference type="NCBI Taxonomy" id="1817758"/>
    <lineage>
        <taxon>Bacteria</taxon>
        <taxon>Pseudomonadati</taxon>
        <taxon>Pseudomonadota</taxon>
        <taxon>Candidatus Muproteobacteria</taxon>
    </lineage>
</organism>
<comment type="caution">
    <text evidence="1">The sequence shown here is derived from an EMBL/GenBank/DDBJ whole genome shotgun (WGS) entry which is preliminary data.</text>
</comment>
<name>A0A1F6T9N2_9PROT</name>
<dbReference type="AlphaFoldDB" id="A0A1F6T9N2"/>
<accession>A0A1F6T9N2</accession>
<sequence>MIADRIRAELDKAKKLDEQARRHRQRAGELLRHAGGMVETQAAARAAGLDPRLAALLLDMTPPTMR</sequence>
<protein>
    <submittedName>
        <fullName evidence="1">Uncharacterized protein</fullName>
    </submittedName>
</protein>
<dbReference type="Proteomes" id="UP000177925">
    <property type="component" value="Unassembled WGS sequence"/>
</dbReference>
<reference evidence="1 2" key="1">
    <citation type="journal article" date="2016" name="Nat. Commun.">
        <title>Thousands of microbial genomes shed light on interconnected biogeochemical processes in an aquifer system.</title>
        <authorList>
            <person name="Anantharaman K."/>
            <person name="Brown C.T."/>
            <person name="Hug L.A."/>
            <person name="Sharon I."/>
            <person name="Castelle C.J."/>
            <person name="Probst A.J."/>
            <person name="Thomas B.C."/>
            <person name="Singh A."/>
            <person name="Wilkins M.J."/>
            <person name="Karaoz U."/>
            <person name="Brodie E.L."/>
            <person name="Williams K.H."/>
            <person name="Hubbard S.S."/>
            <person name="Banfield J.F."/>
        </authorList>
    </citation>
    <scope>NUCLEOTIDE SEQUENCE [LARGE SCALE GENOMIC DNA]</scope>
</reference>
<gene>
    <name evidence="1" type="ORF">A2150_00475</name>
</gene>
<evidence type="ECO:0000313" key="1">
    <source>
        <dbReference type="EMBL" id="OGI41824.1"/>
    </source>
</evidence>
<evidence type="ECO:0000313" key="2">
    <source>
        <dbReference type="Proteomes" id="UP000177925"/>
    </source>
</evidence>
<proteinExistence type="predicted"/>